<dbReference type="Proteomes" id="UP000008021">
    <property type="component" value="Chromosome 5"/>
</dbReference>
<dbReference type="Gramene" id="OMERI05G04240.1">
    <property type="protein sequence ID" value="OMERI05G04240.1"/>
    <property type="gene ID" value="OMERI05G04240"/>
</dbReference>
<evidence type="ECO:0000313" key="2">
    <source>
        <dbReference type="Proteomes" id="UP000008021"/>
    </source>
</evidence>
<keyword evidence="2" id="KW-1185">Reference proteome</keyword>
<dbReference type="EnsemblPlants" id="OMERI05G04240.1">
    <property type="protein sequence ID" value="OMERI05G04240.1"/>
    <property type="gene ID" value="OMERI05G04240"/>
</dbReference>
<protein>
    <submittedName>
        <fullName evidence="1">Uncharacterized protein</fullName>
    </submittedName>
</protein>
<organism evidence="1">
    <name type="scientific">Oryza meridionalis</name>
    <dbReference type="NCBI Taxonomy" id="40149"/>
    <lineage>
        <taxon>Eukaryota</taxon>
        <taxon>Viridiplantae</taxon>
        <taxon>Streptophyta</taxon>
        <taxon>Embryophyta</taxon>
        <taxon>Tracheophyta</taxon>
        <taxon>Spermatophyta</taxon>
        <taxon>Magnoliopsida</taxon>
        <taxon>Liliopsida</taxon>
        <taxon>Poales</taxon>
        <taxon>Poaceae</taxon>
        <taxon>BOP clade</taxon>
        <taxon>Oryzoideae</taxon>
        <taxon>Oryzeae</taxon>
        <taxon>Oryzinae</taxon>
        <taxon>Oryza</taxon>
    </lineage>
</organism>
<accession>A0A0E0DMG8</accession>
<reference evidence="1" key="2">
    <citation type="submission" date="2018-05" db="EMBL/GenBank/DDBJ databases">
        <title>OmerRS3 (Oryza meridionalis Reference Sequence Version 3).</title>
        <authorList>
            <person name="Zhang J."/>
            <person name="Kudrna D."/>
            <person name="Lee S."/>
            <person name="Talag J."/>
            <person name="Welchert J."/>
            <person name="Wing R.A."/>
        </authorList>
    </citation>
    <scope>NUCLEOTIDE SEQUENCE [LARGE SCALE GENOMIC DNA]</scope>
    <source>
        <strain evidence="1">cv. OR44</strain>
    </source>
</reference>
<name>A0A0E0DMG8_9ORYZ</name>
<sequence>MRRSGGRCGRTWRSLEALFSRFGLRAAGGCPFDALLREKFLVREAVADGDLGDWRPDKTSDGRTSIEEFTEMMEDLVAGAKIQRS</sequence>
<evidence type="ECO:0000313" key="1">
    <source>
        <dbReference type="EnsemblPlants" id="OMERI05G04240.1"/>
    </source>
</evidence>
<reference evidence="1" key="1">
    <citation type="submission" date="2015-04" db="UniProtKB">
        <authorList>
            <consortium name="EnsemblPlants"/>
        </authorList>
    </citation>
    <scope>IDENTIFICATION</scope>
</reference>
<dbReference type="HOGENOM" id="CLU_2516478_0_0_1"/>
<proteinExistence type="predicted"/>
<dbReference type="AlphaFoldDB" id="A0A0E0DMG8"/>